<dbReference type="AlphaFoldDB" id="A0A8S4AM04"/>
<dbReference type="InterPro" id="IPR043504">
    <property type="entry name" value="Peptidase_S1_PA_chymotrypsin"/>
</dbReference>
<feature type="non-terminal residue" evidence="4">
    <location>
        <position position="1"/>
    </location>
</feature>
<evidence type="ECO:0000313" key="4">
    <source>
        <dbReference type="EMBL" id="CAG5867820.1"/>
    </source>
</evidence>
<protein>
    <submittedName>
        <fullName evidence="4">(Atlantic silverside) hypothetical protein</fullName>
    </submittedName>
</protein>
<keyword evidence="5" id="KW-1185">Reference proteome</keyword>
<evidence type="ECO:0000259" key="3">
    <source>
        <dbReference type="PROSITE" id="PS50240"/>
    </source>
</evidence>
<evidence type="ECO:0000256" key="2">
    <source>
        <dbReference type="SAM" id="MobiDB-lite"/>
    </source>
</evidence>
<dbReference type="InterPro" id="IPR018114">
    <property type="entry name" value="TRYPSIN_HIS"/>
</dbReference>
<feature type="domain" description="Peptidase S1" evidence="3">
    <location>
        <begin position="21"/>
        <end position="65"/>
    </location>
</feature>
<feature type="compositionally biased region" description="Low complexity" evidence="2">
    <location>
        <begin position="111"/>
        <end position="121"/>
    </location>
</feature>
<feature type="non-terminal residue" evidence="4">
    <location>
        <position position="127"/>
    </location>
</feature>
<gene>
    <name evidence="4" type="ORF">MMEN_LOCUS4611</name>
</gene>
<dbReference type="GO" id="GO:0004252">
    <property type="term" value="F:serine-type endopeptidase activity"/>
    <property type="evidence" value="ECO:0007669"/>
    <property type="project" value="InterPro"/>
</dbReference>
<dbReference type="PROSITE" id="PS50240">
    <property type="entry name" value="TRYPSIN_DOM"/>
    <property type="match status" value="1"/>
</dbReference>
<dbReference type="SUPFAM" id="SSF50494">
    <property type="entry name" value="Trypsin-like serine proteases"/>
    <property type="match status" value="1"/>
</dbReference>
<dbReference type="EMBL" id="CAJRST010003447">
    <property type="protein sequence ID" value="CAG5867820.1"/>
    <property type="molecule type" value="Genomic_DNA"/>
</dbReference>
<dbReference type="PANTHER" id="PTHR24252">
    <property type="entry name" value="ACROSIN-RELATED"/>
    <property type="match status" value="1"/>
</dbReference>
<keyword evidence="1" id="KW-1015">Disulfide bond</keyword>
<dbReference type="GO" id="GO:0006508">
    <property type="term" value="P:proteolysis"/>
    <property type="evidence" value="ECO:0007669"/>
    <property type="project" value="InterPro"/>
</dbReference>
<dbReference type="InterPro" id="IPR009003">
    <property type="entry name" value="Peptidase_S1_PA"/>
</dbReference>
<dbReference type="InterPro" id="IPR001254">
    <property type="entry name" value="Trypsin_dom"/>
</dbReference>
<proteinExistence type="predicted"/>
<evidence type="ECO:0000313" key="5">
    <source>
        <dbReference type="Proteomes" id="UP000677803"/>
    </source>
</evidence>
<dbReference type="PROSITE" id="PS00134">
    <property type="entry name" value="TRYPSIN_HIS"/>
    <property type="match status" value="1"/>
</dbReference>
<organism evidence="4 5">
    <name type="scientific">Menidia menidia</name>
    <name type="common">Atlantic silverside</name>
    <dbReference type="NCBI Taxonomy" id="238744"/>
    <lineage>
        <taxon>Eukaryota</taxon>
        <taxon>Metazoa</taxon>
        <taxon>Chordata</taxon>
        <taxon>Craniata</taxon>
        <taxon>Vertebrata</taxon>
        <taxon>Euteleostomi</taxon>
        <taxon>Actinopterygii</taxon>
        <taxon>Neopterygii</taxon>
        <taxon>Teleostei</taxon>
        <taxon>Neoteleostei</taxon>
        <taxon>Acanthomorphata</taxon>
        <taxon>Ovalentaria</taxon>
        <taxon>Atherinomorphae</taxon>
        <taxon>Atheriniformes</taxon>
        <taxon>Atherinopsidae</taxon>
        <taxon>Menidiinae</taxon>
        <taxon>Menidia</taxon>
    </lineage>
</organism>
<dbReference type="Gene3D" id="2.40.10.10">
    <property type="entry name" value="Trypsin-like serine proteases"/>
    <property type="match status" value="1"/>
</dbReference>
<sequence length="127" mass="13482">SRAQLDVCGTAPLNTKGDSRIVGGEDAPAGSWPWQASLQRRGSHFCGGSLINNMWVLTAAHCFSSKLTCERQQESAQERCDPHAVILSSDWSLAARGSPVPAHLGGPAHLRGPAHPRGPAPRQEPSL</sequence>
<evidence type="ECO:0000256" key="1">
    <source>
        <dbReference type="ARBA" id="ARBA00023157"/>
    </source>
</evidence>
<comment type="caution">
    <text evidence="4">The sequence shown here is derived from an EMBL/GenBank/DDBJ whole genome shotgun (WGS) entry which is preliminary data.</text>
</comment>
<reference evidence="4" key="1">
    <citation type="submission" date="2021-05" db="EMBL/GenBank/DDBJ databases">
        <authorList>
            <person name="Tigano A."/>
        </authorList>
    </citation>
    <scope>NUCLEOTIDE SEQUENCE</scope>
</reference>
<dbReference type="Pfam" id="PF00089">
    <property type="entry name" value="Trypsin"/>
    <property type="match status" value="1"/>
</dbReference>
<feature type="region of interest" description="Disordered" evidence="2">
    <location>
        <begin position="97"/>
        <end position="127"/>
    </location>
</feature>
<accession>A0A8S4AM04</accession>
<dbReference type="Proteomes" id="UP000677803">
    <property type="component" value="Unassembled WGS sequence"/>
</dbReference>
<dbReference type="PANTHER" id="PTHR24252:SF7">
    <property type="entry name" value="HYALIN"/>
    <property type="match status" value="1"/>
</dbReference>
<dbReference type="OrthoDB" id="6380398at2759"/>
<name>A0A8S4AM04_9TELE</name>